<name>A0A397TS35_9GLOM</name>
<dbReference type="AlphaFoldDB" id="A0A397TS35"/>
<reference evidence="3 4" key="1">
    <citation type="submission" date="2018-06" db="EMBL/GenBank/DDBJ databases">
        <title>Comparative genomics reveals the genomic features of Rhizophagus irregularis, R. cerebriforme, R. diaphanum and Gigaspora rosea, and their symbiotic lifestyle signature.</title>
        <authorList>
            <person name="Morin E."/>
            <person name="San Clemente H."/>
            <person name="Chen E.C.H."/>
            <person name="De La Providencia I."/>
            <person name="Hainaut M."/>
            <person name="Kuo A."/>
            <person name="Kohler A."/>
            <person name="Murat C."/>
            <person name="Tang N."/>
            <person name="Roy S."/>
            <person name="Loubradou J."/>
            <person name="Henrissat B."/>
            <person name="Grigoriev I.V."/>
            <person name="Corradi N."/>
            <person name="Roux C."/>
            <person name="Martin F.M."/>
        </authorList>
    </citation>
    <scope>NUCLEOTIDE SEQUENCE [LARGE SCALE GENOMIC DNA]</scope>
    <source>
        <strain evidence="3 4">DAOM 227022</strain>
    </source>
</reference>
<dbReference type="EMBL" id="QKYT01000001">
    <property type="protein sequence ID" value="RIA99736.1"/>
    <property type="molecule type" value="Genomic_DNA"/>
</dbReference>
<proteinExistence type="predicted"/>
<organism evidence="3 4">
    <name type="scientific">Glomus cerebriforme</name>
    <dbReference type="NCBI Taxonomy" id="658196"/>
    <lineage>
        <taxon>Eukaryota</taxon>
        <taxon>Fungi</taxon>
        <taxon>Fungi incertae sedis</taxon>
        <taxon>Mucoromycota</taxon>
        <taxon>Glomeromycotina</taxon>
        <taxon>Glomeromycetes</taxon>
        <taxon>Glomerales</taxon>
        <taxon>Glomeraceae</taxon>
        <taxon>Glomus</taxon>
    </lineage>
</organism>
<dbReference type="InterPro" id="IPR041698">
    <property type="entry name" value="Methyltransf_25"/>
</dbReference>
<comment type="caution">
    <text evidence="3">The sequence shown here is derived from an EMBL/GenBank/DDBJ whole genome shotgun (WGS) entry which is preliminary data.</text>
</comment>
<dbReference type="SUPFAM" id="SSF53335">
    <property type="entry name" value="S-adenosyl-L-methionine-dependent methyltransferases"/>
    <property type="match status" value="1"/>
</dbReference>
<gene>
    <name evidence="3" type="ORF">C1645_730654</name>
</gene>
<dbReference type="InterPro" id="IPR029063">
    <property type="entry name" value="SAM-dependent_MTases_sf"/>
</dbReference>
<dbReference type="Gene3D" id="3.40.50.150">
    <property type="entry name" value="Vaccinia Virus protein VP39"/>
    <property type="match status" value="1"/>
</dbReference>
<sequence length="300" mass="35064">MGNFLSRSKNKNKQQITKDNQIESEQEREERELIEYYFSNDFDSLDLLHTYHFFKRCLFQSNFSSPIEDKLIQGCKVLDIGCGPGTWLLDLSNKYENSLFFGLDIKSIFPLEIKPNNLEFIEADIFNGLPFRDNEFDFARIDNMCLILTVEQWDFALSELIRVTKSGGYIEVADRRNDYDDEGPIFDRLSKGVWSTCSKRNVDVDLIFNLDSKFELQPNIEKVHRAEKKCIVGPNGGKIGQVFQDLVVTYFSLEMSIKNLSIELGISEQEFKNMVEKDLIEEFKQTYPECTHIRFWAQKQ</sequence>
<dbReference type="Pfam" id="PF13649">
    <property type="entry name" value="Methyltransf_25"/>
    <property type="match status" value="1"/>
</dbReference>
<evidence type="ECO:0000256" key="1">
    <source>
        <dbReference type="SAM" id="MobiDB-lite"/>
    </source>
</evidence>
<evidence type="ECO:0000313" key="4">
    <source>
        <dbReference type="Proteomes" id="UP000265703"/>
    </source>
</evidence>
<dbReference type="PANTHER" id="PTHR43591:SF24">
    <property type="entry name" value="2-METHOXY-6-POLYPRENYL-1,4-BENZOQUINOL METHYLASE, MITOCHONDRIAL"/>
    <property type="match status" value="1"/>
</dbReference>
<dbReference type="GO" id="GO:0008168">
    <property type="term" value="F:methyltransferase activity"/>
    <property type="evidence" value="ECO:0007669"/>
    <property type="project" value="UniProtKB-KW"/>
</dbReference>
<keyword evidence="4" id="KW-1185">Reference proteome</keyword>
<evidence type="ECO:0000313" key="3">
    <source>
        <dbReference type="EMBL" id="RIA99736.1"/>
    </source>
</evidence>
<dbReference type="GO" id="GO:0032259">
    <property type="term" value="P:methylation"/>
    <property type="evidence" value="ECO:0007669"/>
    <property type="project" value="UniProtKB-KW"/>
</dbReference>
<feature type="region of interest" description="Disordered" evidence="1">
    <location>
        <begin position="1"/>
        <end position="25"/>
    </location>
</feature>
<dbReference type="CDD" id="cd02440">
    <property type="entry name" value="AdoMet_MTases"/>
    <property type="match status" value="1"/>
</dbReference>
<feature type="domain" description="Methyltransferase" evidence="2">
    <location>
        <begin position="77"/>
        <end position="168"/>
    </location>
</feature>
<dbReference type="PANTHER" id="PTHR43591">
    <property type="entry name" value="METHYLTRANSFERASE"/>
    <property type="match status" value="1"/>
</dbReference>
<protein>
    <submittedName>
        <fullName evidence="3">S-adenosyl-L-methionine-dependent methyltransferase</fullName>
    </submittedName>
</protein>
<keyword evidence="3" id="KW-0808">Transferase</keyword>
<accession>A0A397TS35</accession>
<keyword evidence="3" id="KW-0489">Methyltransferase</keyword>
<dbReference type="STRING" id="658196.A0A397TS35"/>
<dbReference type="OrthoDB" id="2013972at2759"/>
<dbReference type="Proteomes" id="UP000265703">
    <property type="component" value="Unassembled WGS sequence"/>
</dbReference>
<evidence type="ECO:0000259" key="2">
    <source>
        <dbReference type="Pfam" id="PF13649"/>
    </source>
</evidence>